<evidence type="ECO:0000313" key="12">
    <source>
        <dbReference type="Proteomes" id="UP000324896"/>
    </source>
</evidence>
<dbReference type="Proteomes" id="UP000247389">
    <property type="component" value="Unassembled WGS sequence"/>
</dbReference>
<dbReference type="EMBL" id="QICM01000001">
    <property type="protein sequence ID" value="PXV70138.1"/>
    <property type="molecule type" value="Genomic_DNA"/>
</dbReference>
<dbReference type="Pfam" id="PF13237">
    <property type="entry name" value="Fer4_10"/>
    <property type="match status" value="1"/>
</dbReference>
<protein>
    <submittedName>
        <fullName evidence="8">Nitroreductase</fullName>
    </submittedName>
</protein>
<evidence type="ECO:0000256" key="4">
    <source>
        <dbReference type="ARBA" id="ARBA00022643"/>
    </source>
</evidence>
<dbReference type="Gene3D" id="3.30.70.20">
    <property type="match status" value="1"/>
</dbReference>
<evidence type="ECO:0000256" key="3">
    <source>
        <dbReference type="ARBA" id="ARBA00022630"/>
    </source>
</evidence>
<evidence type="ECO:0000259" key="6">
    <source>
        <dbReference type="PROSITE" id="PS51379"/>
    </source>
</evidence>
<evidence type="ECO:0000256" key="2">
    <source>
        <dbReference type="ARBA" id="ARBA00007118"/>
    </source>
</evidence>
<dbReference type="SUPFAM" id="SSF54862">
    <property type="entry name" value="4Fe-4S ferredoxins"/>
    <property type="match status" value="1"/>
</dbReference>
<organism evidence="8 12">
    <name type="scientific">Halanaerobium congolense</name>
    <dbReference type="NCBI Taxonomy" id="54121"/>
    <lineage>
        <taxon>Bacteria</taxon>
        <taxon>Bacillati</taxon>
        <taxon>Bacillota</taxon>
        <taxon>Clostridia</taxon>
        <taxon>Halanaerobiales</taxon>
        <taxon>Halanaerobiaceae</taxon>
        <taxon>Halanaerobium</taxon>
    </lineage>
</organism>
<comment type="cofactor">
    <cofactor evidence="1">
        <name>FMN</name>
        <dbReference type="ChEBI" id="CHEBI:58210"/>
    </cofactor>
</comment>
<reference evidence="7 10" key="2">
    <citation type="submission" date="2018-04" db="EMBL/GenBank/DDBJ databases">
        <title>Subsurface microbial communities from deep shales in Ohio and West Virginia, USA.</title>
        <authorList>
            <person name="Wrighton K."/>
        </authorList>
    </citation>
    <scope>NUCLEOTIDE SEQUENCE [LARGE SCALE GENOMIC DNA]</scope>
    <source>
        <strain evidence="7 10">MSL28</strain>
    </source>
</reference>
<dbReference type="InterPro" id="IPR029479">
    <property type="entry name" value="Nitroreductase"/>
</dbReference>
<dbReference type="EMBL" id="SOAA01000003">
    <property type="protein sequence ID" value="TDS33912.1"/>
    <property type="molecule type" value="Genomic_DNA"/>
</dbReference>
<proteinExistence type="inferred from homology"/>
<dbReference type="Pfam" id="PF00881">
    <property type="entry name" value="Nitroreductase"/>
    <property type="match status" value="1"/>
</dbReference>
<dbReference type="PROSITE" id="PS51379">
    <property type="entry name" value="4FE4S_FER_2"/>
    <property type="match status" value="2"/>
</dbReference>
<dbReference type="InterPro" id="IPR000415">
    <property type="entry name" value="Nitroreductase-like"/>
</dbReference>
<dbReference type="PANTHER" id="PTHR43673:SF2">
    <property type="entry name" value="NITROREDUCTASE"/>
    <property type="match status" value="1"/>
</dbReference>
<sequence>MMKVNRDKCIGCGECIKDCFVDDIMLINGKAKIKNEACFKCCHCIAVCPVDAVSTDEYDLDDVKEYNEDEFSISTDNLLNFIKFRRSIRQFKDKKVEKNKILKIIEAARFTPTAGNQQDLSFTVVDKNINKFKELILEKLNEKGKYILNNLNSETIKVKRYAEMWLEMYQDFKNQTKTSDRLFFNAPTVILVSAKSNINAGLASANMELLANTLDLGVLFSGFTLRAAKDDKKIRNFLKIEAEKELVTVLIIGYPDVKYFRTVPRKKADISWK</sequence>
<dbReference type="Gene3D" id="3.40.109.10">
    <property type="entry name" value="NADH Oxidase"/>
    <property type="match status" value="1"/>
</dbReference>
<evidence type="ECO:0000313" key="9">
    <source>
        <dbReference type="EMBL" id="TDS33912.1"/>
    </source>
</evidence>
<gene>
    <name evidence="9" type="ORF">BY453_10368</name>
    <name evidence="7" type="ORF">C8C78_101135</name>
    <name evidence="8" type="ORF">SAMN04488597_10268</name>
</gene>
<dbReference type="GO" id="GO:0016491">
    <property type="term" value="F:oxidoreductase activity"/>
    <property type="evidence" value="ECO:0007669"/>
    <property type="project" value="UniProtKB-KW"/>
</dbReference>
<keyword evidence="4" id="KW-0288">FMN</keyword>
<accession>A0A1G6IRP6</accession>
<dbReference type="InterPro" id="IPR017896">
    <property type="entry name" value="4Fe4S_Fe-S-bd"/>
</dbReference>
<dbReference type="Proteomes" id="UP000324896">
    <property type="component" value="Unassembled WGS sequence"/>
</dbReference>
<keyword evidence="3" id="KW-0285">Flavoprotein</keyword>
<comment type="similarity">
    <text evidence="2">Belongs to the nitroreductase family.</text>
</comment>
<reference evidence="8 12" key="1">
    <citation type="submission" date="2016-10" db="EMBL/GenBank/DDBJ databases">
        <authorList>
            <person name="Varghese N."/>
            <person name="Submissions S."/>
        </authorList>
    </citation>
    <scope>NUCLEOTIDE SEQUENCE [LARGE SCALE GENOMIC DNA]</scope>
    <source>
        <strain evidence="8 12">WG10</strain>
    </source>
</reference>
<dbReference type="CDD" id="cd02143">
    <property type="entry name" value="nitroreductase_FeS-like"/>
    <property type="match status" value="1"/>
</dbReference>
<dbReference type="RefSeq" id="WP_089723146.1">
    <property type="nucleotide sequence ID" value="NZ_FMYT01000002.1"/>
</dbReference>
<reference evidence="9 11" key="3">
    <citation type="submission" date="2019-03" db="EMBL/GenBank/DDBJ databases">
        <title>Deep subsurface shale carbon reservoir microbial communities from Ohio and West Virginia, USA.</title>
        <authorList>
            <person name="Wrighton K."/>
        </authorList>
    </citation>
    <scope>NUCLEOTIDE SEQUENCE [LARGE SCALE GENOMIC DNA]</scope>
    <source>
        <strain evidence="9 11">UTICA-S4D12</strain>
    </source>
</reference>
<dbReference type="Proteomes" id="UP000295758">
    <property type="component" value="Unassembled WGS sequence"/>
</dbReference>
<evidence type="ECO:0000313" key="11">
    <source>
        <dbReference type="Proteomes" id="UP000295758"/>
    </source>
</evidence>
<evidence type="ECO:0000313" key="8">
    <source>
        <dbReference type="EMBL" id="SDC09179.1"/>
    </source>
</evidence>
<dbReference type="EMBL" id="FMYT01000002">
    <property type="protein sequence ID" value="SDC09179.1"/>
    <property type="molecule type" value="Genomic_DNA"/>
</dbReference>
<evidence type="ECO:0000256" key="1">
    <source>
        <dbReference type="ARBA" id="ARBA00001917"/>
    </source>
</evidence>
<dbReference type="SUPFAM" id="SSF55469">
    <property type="entry name" value="FMN-dependent nitroreductase-like"/>
    <property type="match status" value="1"/>
</dbReference>
<evidence type="ECO:0000256" key="5">
    <source>
        <dbReference type="ARBA" id="ARBA00023002"/>
    </source>
</evidence>
<dbReference type="AlphaFoldDB" id="A0A1G6IRP6"/>
<evidence type="ECO:0000313" key="7">
    <source>
        <dbReference type="EMBL" id="PXV70138.1"/>
    </source>
</evidence>
<keyword evidence="5" id="KW-0560">Oxidoreductase</keyword>
<feature type="domain" description="4Fe-4S ferredoxin-type" evidence="6">
    <location>
        <begin position="1"/>
        <end position="29"/>
    </location>
</feature>
<dbReference type="PANTHER" id="PTHR43673">
    <property type="entry name" value="NAD(P)H NITROREDUCTASE YDGI-RELATED"/>
    <property type="match status" value="1"/>
</dbReference>
<evidence type="ECO:0000313" key="10">
    <source>
        <dbReference type="Proteomes" id="UP000247389"/>
    </source>
</evidence>
<feature type="domain" description="4Fe-4S ferredoxin-type" evidence="6">
    <location>
        <begin position="30"/>
        <end position="58"/>
    </location>
</feature>
<name>A0A1G6IRP6_9FIRM</name>